<evidence type="ECO:0000313" key="11">
    <source>
        <dbReference type="Proteomes" id="UP000009009"/>
    </source>
</evidence>
<dbReference type="Pfam" id="PF01015">
    <property type="entry name" value="Ribosomal_S3Ae"/>
    <property type="match status" value="1"/>
</dbReference>
<dbReference type="EMBL" id="AGVY01000317">
    <property type="protein sequence ID" value="EHN01046.1"/>
    <property type="molecule type" value="Genomic_DNA"/>
</dbReference>
<dbReference type="HAMAP" id="MF_03122">
    <property type="entry name" value="Ribosomal_eS1_euk"/>
    <property type="match status" value="1"/>
</dbReference>
<sequence>MLQLLYYGKGIYIVNSNIEEIKSSTRITNRLIMAVGKNKRLSKGKKGQKKRVVDPFTRKDWFDIKAPSTFENRNVGKTLVNKSTGLKSASDALKGRVVEVCLADLQGSEDHSFRKIKLRVDEVQGKNLLTNFHGMDFTTDKLRSMVRKWQTLIEANVTVKTSDDYVLRIFAIAFTRKQANQVKRHSYAQSSHIRAIRKVISEILTKEVQGSTLAQLTSKLIPEVINKEIENATKDIFPLQNIHVRKVKLLKQPKFDVGALMALHGEGSGEEKGKKVTGFKDEVLETV</sequence>
<evidence type="ECO:0000256" key="2">
    <source>
        <dbReference type="ARBA" id="ARBA00022490"/>
    </source>
</evidence>
<comment type="subunit">
    <text evidence="8">Component of the small ribosomal subunit. Mature ribosomes consist of a small (40S) and a large (60S) subunit. The 40S subunit contains about 33 different proteins and 1 molecule of RNA (18S). The 60S subunit contains about 49 different proteins and 3 molecules of RNA (25S, 5.8S and 5S).</text>
</comment>
<evidence type="ECO:0000256" key="1">
    <source>
        <dbReference type="ARBA" id="ARBA00004496"/>
    </source>
</evidence>
<evidence type="ECO:0000313" key="10">
    <source>
        <dbReference type="EMBL" id="EHN01046.1"/>
    </source>
</evidence>
<feature type="initiator methionine" description="Removed" evidence="8">
    <location>
        <position position="33"/>
    </location>
</feature>
<keyword evidence="2 8" id="KW-0963">Cytoplasm</keyword>
<evidence type="ECO:0000256" key="9">
    <source>
        <dbReference type="RuleBase" id="RU000668"/>
    </source>
</evidence>
<dbReference type="PANTHER" id="PTHR11830">
    <property type="entry name" value="40S RIBOSOMAL PROTEIN S3A"/>
    <property type="match status" value="1"/>
</dbReference>
<dbReference type="InterPro" id="IPR018281">
    <property type="entry name" value="Ribosomal_eS1_CS"/>
</dbReference>
<proteinExistence type="inferred from homology"/>
<keyword evidence="5 8" id="KW-0689">Ribosomal protein</keyword>
<dbReference type="PhylomeDB" id="H0GYS8"/>
<keyword evidence="4" id="KW-0832">Ubl conjugation</keyword>
<dbReference type="SMART" id="SM01397">
    <property type="entry name" value="Ribosomal_S3Ae"/>
    <property type="match status" value="1"/>
</dbReference>
<keyword evidence="7 8" id="KW-0687">Ribonucleoprotein</keyword>
<dbReference type="InterPro" id="IPR027500">
    <property type="entry name" value="Ribosomal_eS1_euk"/>
</dbReference>
<evidence type="ECO:0000256" key="3">
    <source>
        <dbReference type="ARBA" id="ARBA00022499"/>
    </source>
</evidence>
<comment type="similarity">
    <text evidence="8 9">Belongs to the eukaryotic ribosomal protein eS1 family.</text>
</comment>
<gene>
    <name evidence="8" type="primary">RPS1</name>
    <name evidence="10" type="ORF">VIN7_8928</name>
</gene>
<keyword evidence="3" id="KW-1017">Isopeptide bond</keyword>
<dbReference type="OrthoDB" id="9834376at2759"/>
<dbReference type="GO" id="GO:0006412">
    <property type="term" value="P:translation"/>
    <property type="evidence" value="ECO:0007669"/>
    <property type="project" value="UniProtKB-UniRule"/>
</dbReference>
<keyword evidence="6 8" id="KW-0007">Acetylation</keyword>
<dbReference type="PROSITE" id="PS01191">
    <property type="entry name" value="RIBOSOMAL_S3AE"/>
    <property type="match status" value="1"/>
</dbReference>
<comment type="caution">
    <text evidence="10">The sequence shown here is derived from an EMBL/GenBank/DDBJ whole genome shotgun (WGS) entry which is preliminary data.</text>
</comment>
<dbReference type="InterPro" id="IPR001593">
    <property type="entry name" value="Ribosomal_eS1"/>
</dbReference>
<name>H0GYS8_SACCK</name>
<evidence type="ECO:0000256" key="7">
    <source>
        <dbReference type="ARBA" id="ARBA00023274"/>
    </source>
</evidence>
<reference evidence="10 11" key="1">
    <citation type="journal article" date="2012" name="FEMS Yeast Res.">
        <title>The genome sequence of the wine yeast VIN7 reveals an allotriploid hybrid genome with Saccharomyces cerevisiae and Saccharomyces kudriavzevii origins.</title>
        <authorList>
            <person name="Borneman A.R."/>
            <person name="Desany B.A."/>
            <person name="Riches D."/>
            <person name="Affourtit J.P."/>
            <person name="Forgan A.H."/>
            <person name="Pretorius I.S."/>
            <person name="Egholm M."/>
            <person name="Chambers P.J."/>
        </authorList>
    </citation>
    <scope>NUCLEOTIDE SEQUENCE [LARGE SCALE GENOMIC DNA]</scope>
    <source>
        <strain evidence="10 11">VIN7</strain>
    </source>
</reference>
<dbReference type="AlphaFoldDB" id="H0GYS8"/>
<dbReference type="HOGENOM" id="CLU_062507_0_0_1"/>
<keyword evidence="11" id="KW-1185">Reference proteome</keyword>
<dbReference type="GO" id="GO:0022627">
    <property type="term" value="C:cytosolic small ribosomal subunit"/>
    <property type="evidence" value="ECO:0007669"/>
    <property type="project" value="UniProtKB-UniRule"/>
</dbReference>
<dbReference type="Proteomes" id="UP000009009">
    <property type="component" value="Unassembled WGS sequence"/>
</dbReference>
<evidence type="ECO:0000256" key="6">
    <source>
        <dbReference type="ARBA" id="ARBA00022990"/>
    </source>
</evidence>
<evidence type="ECO:0000256" key="8">
    <source>
        <dbReference type="HAMAP-Rule" id="MF_03122"/>
    </source>
</evidence>
<comment type="subcellular location">
    <subcellularLocation>
        <location evidence="1 8">Cytoplasm</location>
    </subcellularLocation>
</comment>
<protein>
    <recommendedName>
        <fullName evidence="8">Small ribosomal subunit protein eS1</fullName>
    </recommendedName>
</protein>
<organism evidence="10 11">
    <name type="scientific">Saccharomyces cerevisiae x Saccharomyces kudriavzevii (strain VIN7)</name>
    <name type="common">Yeast</name>
    <dbReference type="NCBI Taxonomy" id="1095631"/>
    <lineage>
        <taxon>Eukaryota</taxon>
        <taxon>Fungi</taxon>
        <taxon>Dikarya</taxon>
        <taxon>Ascomycota</taxon>
        <taxon>Saccharomycotina</taxon>
        <taxon>Saccharomycetes</taxon>
        <taxon>Saccharomycetales</taxon>
        <taxon>Saccharomycetaceae</taxon>
        <taxon>Saccharomyces</taxon>
    </lineage>
</organism>
<evidence type="ECO:0000256" key="5">
    <source>
        <dbReference type="ARBA" id="ARBA00022980"/>
    </source>
</evidence>
<evidence type="ECO:0000256" key="4">
    <source>
        <dbReference type="ARBA" id="ARBA00022843"/>
    </source>
</evidence>
<accession>H0GYS8</accession>
<feature type="modified residue" description="N-acetylalanine; partial" evidence="8">
    <location>
        <position position="34"/>
    </location>
</feature>
<dbReference type="GO" id="GO:0003735">
    <property type="term" value="F:structural constituent of ribosome"/>
    <property type="evidence" value="ECO:0007669"/>
    <property type="project" value="UniProtKB-UniRule"/>
</dbReference>